<dbReference type="InterPro" id="IPR003598">
    <property type="entry name" value="Ig_sub2"/>
</dbReference>
<dbReference type="InterPro" id="IPR013098">
    <property type="entry name" value="Ig_I-set"/>
</dbReference>
<dbReference type="Pfam" id="PF00090">
    <property type="entry name" value="TSP_1"/>
    <property type="match status" value="2"/>
</dbReference>
<dbReference type="SMART" id="SM00209">
    <property type="entry name" value="TSP1"/>
    <property type="match status" value="2"/>
</dbReference>
<dbReference type="VEuPathDB" id="VectorBase:RSAN_034315"/>
<dbReference type="InterPro" id="IPR036179">
    <property type="entry name" value="Ig-like_dom_sf"/>
</dbReference>
<dbReference type="Pfam" id="PF07679">
    <property type="entry name" value="I-set"/>
    <property type="match status" value="2"/>
</dbReference>
<dbReference type="AlphaFoldDB" id="A0A9D4TBH9"/>
<dbReference type="SUPFAM" id="SSF82895">
    <property type="entry name" value="TSP-1 type 1 repeat"/>
    <property type="match status" value="2"/>
</dbReference>
<comment type="caution">
    <text evidence="6">The sequence shown here is derived from an EMBL/GenBank/DDBJ whole genome shotgun (WGS) entry which is preliminary data.</text>
</comment>
<dbReference type="SUPFAM" id="SSF48726">
    <property type="entry name" value="Immunoglobulin"/>
    <property type="match status" value="3"/>
</dbReference>
<keyword evidence="3" id="KW-1015">Disulfide bond</keyword>
<dbReference type="InterPro" id="IPR003599">
    <property type="entry name" value="Ig_sub"/>
</dbReference>
<evidence type="ECO:0000256" key="1">
    <source>
        <dbReference type="ARBA" id="ARBA00022729"/>
    </source>
</evidence>
<dbReference type="PROSITE" id="PS50835">
    <property type="entry name" value="IG_LIKE"/>
    <property type="match status" value="3"/>
</dbReference>
<dbReference type="PANTHER" id="PTHR12231:SF253">
    <property type="entry name" value="DPR-INTERACTING PROTEIN ETA, ISOFORM B-RELATED"/>
    <property type="match status" value="1"/>
</dbReference>
<proteinExistence type="predicted"/>
<dbReference type="Proteomes" id="UP000821837">
    <property type="component" value="Chromosome 1"/>
</dbReference>
<gene>
    <name evidence="6" type="ORF">HPB52_020447</name>
</gene>
<dbReference type="InterPro" id="IPR013783">
    <property type="entry name" value="Ig-like_fold"/>
</dbReference>
<sequence>MGDGVSELVLDSIAQRDQGSYTCVAENGAGQHKATANVVVGVSPVIAEAPPYTEVAAGGDVWLHCTARGDPAPKVFWLRDGHQVDNAGGRIRHWDNGSLHIEPVEVDDAGEYYCLASNKFGMVQTNLSLSVLTPPSFDEPPEDVVVREEEPAALKCIASGLPAPTYAWFRVGQGTVQTSPLHNGTLHIMRAQRSDEGLYRCQASNVLGTATAEARLILRVDGNWSEWSEWSDCNCDGLRNRTRRCDSPPPRNGGEDCVGEALETETCEDVMCPPAEEPDKAFWGPWSPCSTSCGPGLKERTCMSTASGQPWNGPVNSSSDCEGRMRDVVACFDEFLPGKKEPLQSMLISYVVGVNSYCDLQSSLAAVV</sequence>
<dbReference type="InterPro" id="IPR000884">
    <property type="entry name" value="TSP1_rpt"/>
</dbReference>
<keyword evidence="1" id="KW-0732">Signal</keyword>
<name>A0A9D4TBH9_RHISA</name>
<reference evidence="6" key="1">
    <citation type="journal article" date="2020" name="Cell">
        <title>Large-Scale Comparative Analyses of Tick Genomes Elucidate Their Genetic Diversity and Vector Capacities.</title>
        <authorList>
            <consortium name="Tick Genome and Microbiome Consortium (TIGMIC)"/>
            <person name="Jia N."/>
            <person name="Wang J."/>
            <person name="Shi W."/>
            <person name="Du L."/>
            <person name="Sun Y."/>
            <person name="Zhan W."/>
            <person name="Jiang J.F."/>
            <person name="Wang Q."/>
            <person name="Zhang B."/>
            <person name="Ji P."/>
            <person name="Bell-Sakyi L."/>
            <person name="Cui X.M."/>
            <person name="Yuan T.T."/>
            <person name="Jiang B.G."/>
            <person name="Yang W.F."/>
            <person name="Lam T.T."/>
            <person name="Chang Q.C."/>
            <person name="Ding S.J."/>
            <person name="Wang X.J."/>
            <person name="Zhu J.G."/>
            <person name="Ruan X.D."/>
            <person name="Zhao L."/>
            <person name="Wei J.T."/>
            <person name="Ye R.Z."/>
            <person name="Que T.C."/>
            <person name="Du C.H."/>
            <person name="Zhou Y.H."/>
            <person name="Cheng J.X."/>
            <person name="Dai P.F."/>
            <person name="Guo W.B."/>
            <person name="Han X.H."/>
            <person name="Huang E.J."/>
            <person name="Li L.F."/>
            <person name="Wei W."/>
            <person name="Gao Y.C."/>
            <person name="Liu J.Z."/>
            <person name="Shao H.Z."/>
            <person name="Wang X."/>
            <person name="Wang C.C."/>
            <person name="Yang T.C."/>
            <person name="Huo Q.B."/>
            <person name="Li W."/>
            <person name="Chen H.Y."/>
            <person name="Chen S.E."/>
            <person name="Zhou L.G."/>
            <person name="Ni X.B."/>
            <person name="Tian J.H."/>
            <person name="Sheng Y."/>
            <person name="Liu T."/>
            <person name="Pan Y.S."/>
            <person name="Xia L.Y."/>
            <person name="Li J."/>
            <person name="Zhao F."/>
            <person name="Cao W.C."/>
        </authorList>
    </citation>
    <scope>NUCLEOTIDE SEQUENCE</scope>
    <source>
        <strain evidence="6">Rsan-2018</strain>
    </source>
</reference>
<feature type="domain" description="Ig-like" evidence="5">
    <location>
        <begin position="1"/>
        <end position="39"/>
    </location>
</feature>
<accession>A0A9D4TBH9</accession>
<dbReference type="Pfam" id="PF13927">
    <property type="entry name" value="Ig_3"/>
    <property type="match status" value="1"/>
</dbReference>
<evidence type="ECO:0000256" key="4">
    <source>
        <dbReference type="ARBA" id="ARBA00023319"/>
    </source>
</evidence>
<dbReference type="PRINTS" id="PR01705">
    <property type="entry name" value="TSP1REPEAT"/>
</dbReference>
<dbReference type="SMART" id="SM00409">
    <property type="entry name" value="IG"/>
    <property type="match status" value="2"/>
</dbReference>
<dbReference type="PROSITE" id="PS50092">
    <property type="entry name" value="TSP1"/>
    <property type="match status" value="2"/>
</dbReference>
<dbReference type="FunFam" id="2.20.100.10:FF:000002">
    <property type="entry name" value="Unc-5 netrin receptor C"/>
    <property type="match status" value="1"/>
</dbReference>
<feature type="domain" description="Ig-like" evidence="5">
    <location>
        <begin position="44"/>
        <end position="130"/>
    </location>
</feature>
<keyword evidence="2" id="KW-0677">Repeat</keyword>
<organism evidence="6 7">
    <name type="scientific">Rhipicephalus sanguineus</name>
    <name type="common">Brown dog tick</name>
    <name type="synonym">Ixodes sanguineus</name>
    <dbReference type="NCBI Taxonomy" id="34632"/>
    <lineage>
        <taxon>Eukaryota</taxon>
        <taxon>Metazoa</taxon>
        <taxon>Ecdysozoa</taxon>
        <taxon>Arthropoda</taxon>
        <taxon>Chelicerata</taxon>
        <taxon>Arachnida</taxon>
        <taxon>Acari</taxon>
        <taxon>Parasitiformes</taxon>
        <taxon>Ixodida</taxon>
        <taxon>Ixodoidea</taxon>
        <taxon>Ixodidae</taxon>
        <taxon>Rhipicephalinae</taxon>
        <taxon>Rhipicephalus</taxon>
        <taxon>Rhipicephalus</taxon>
    </lineage>
</organism>
<evidence type="ECO:0000256" key="2">
    <source>
        <dbReference type="ARBA" id="ARBA00022737"/>
    </source>
</evidence>
<dbReference type="InterPro" id="IPR051170">
    <property type="entry name" value="Neural/epithelial_adhesion"/>
</dbReference>
<dbReference type="InterPro" id="IPR036383">
    <property type="entry name" value="TSP1_rpt_sf"/>
</dbReference>
<dbReference type="FunFam" id="2.60.40.10:FF:000032">
    <property type="entry name" value="palladin isoform X1"/>
    <property type="match status" value="2"/>
</dbReference>
<dbReference type="Gene3D" id="2.20.100.10">
    <property type="entry name" value="Thrombospondin type-1 (TSP1) repeat"/>
    <property type="match status" value="2"/>
</dbReference>
<evidence type="ECO:0000313" key="6">
    <source>
        <dbReference type="EMBL" id="KAH7984414.1"/>
    </source>
</evidence>
<keyword evidence="4" id="KW-0393">Immunoglobulin domain</keyword>
<dbReference type="PANTHER" id="PTHR12231">
    <property type="entry name" value="CTX-RELATED TYPE I TRANSMEMBRANE PROTEIN"/>
    <property type="match status" value="1"/>
</dbReference>
<evidence type="ECO:0000256" key="3">
    <source>
        <dbReference type="ARBA" id="ARBA00023157"/>
    </source>
</evidence>
<reference evidence="6" key="2">
    <citation type="submission" date="2021-09" db="EMBL/GenBank/DDBJ databases">
        <authorList>
            <person name="Jia N."/>
            <person name="Wang J."/>
            <person name="Shi W."/>
            <person name="Du L."/>
            <person name="Sun Y."/>
            <person name="Zhan W."/>
            <person name="Jiang J."/>
            <person name="Wang Q."/>
            <person name="Zhang B."/>
            <person name="Ji P."/>
            <person name="Sakyi L.B."/>
            <person name="Cui X."/>
            <person name="Yuan T."/>
            <person name="Jiang B."/>
            <person name="Yang W."/>
            <person name="Lam T.T.-Y."/>
            <person name="Chang Q."/>
            <person name="Ding S."/>
            <person name="Wang X."/>
            <person name="Zhu J."/>
            <person name="Ruan X."/>
            <person name="Zhao L."/>
            <person name="Wei J."/>
            <person name="Que T."/>
            <person name="Du C."/>
            <person name="Cheng J."/>
            <person name="Dai P."/>
            <person name="Han X."/>
            <person name="Huang E."/>
            <person name="Gao Y."/>
            <person name="Liu J."/>
            <person name="Shao H."/>
            <person name="Ye R."/>
            <person name="Li L."/>
            <person name="Wei W."/>
            <person name="Wang X."/>
            <person name="Wang C."/>
            <person name="Huo Q."/>
            <person name="Li W."/>
            <person name="Guo W."/>
            <person name="Chen H."/>
            <person name="Chen S."/>
            <person name="Zhou L."/>
            <person name="Zhou L."/>
            <person name="Ni X."/>
            <person name="Tian J."/>
            <person name="Zhou Y."/>
            <person name="Sheng Y."/>
            <person name="Liu T."/>
            <person name="Pan Y."/>
            <person name="Xia L."/>
            <person name="Li J."/>
            <person name="Zhao F."/>
            <person name="Cao W."/>
        </authorList>
    </citation>
    <scope>NUCLEOTIDE SEQUENCE</scope>
    <source>
        <strain evidence="6">Rsan-2018</strain>
        <tissue evidence="6">Larvae</tissue>
    </source>
</reference>
<dbReference type="InterPro" id="IPR007110">
    <property type="entry name" value="Ig-like_dom"/>
</dbReference>
<dbReference type="EMBL" id="JABSTV010001245">
    <property type="protein sequence ID" value="KAH7984414.1"/>
    <property type="molecule type" value="Genomic_DNA"/>
</dbReference>
<keyword evidence="7" id="KW-1185">Reference proteome</keyword>
<dbReference type="SMART" id="SM00408">
    <property type="entry name" value="IGc2"/>
    <property type="match status" value="2"/>
</dbReference>
<protein>
    <recommendedName>
        <fullName evidence="5">Ig-like domain-containing protein</fullName>
    </recommendedName>
</protein>
<evidence type="ECO:0000259" key="5">
    <source>
        <dbReference type="PROSITE" id="PS50835"/>
    </source>
</evidence>
<evidence type="ECO:0000313" key="7">
    <source>
        <dbReference type="Proteomes" id="UP000821837"/>
    </source>
</evidence>
<dbReference type="Gene3D" id="2.60.40.10">
    <property type="entry name" value="Immunoglobulins"/>
    <property type="match status" value="3"/>
</dbReference>
<feature type="domain" description="Ig-like" evidence="5">
    <location>
        <begin position="135"/>
        <end position="217"/>
    </location>
</feature>